<keyword evidence="1" id="KW-1133">Transmembrane helix</keyword>
<dbReference type="Pfam" id="PF00884">
    <property type="entry name" value="Sulfatase"/>
    <property type="match status" value="1"/>
</dbReference>
<dbReference type="InterPro" id="IPR000917">
    <property type="entry name" value="Sulfatase_N"/>
</dbReference>
<dbReference type="EMBL" id="KF900608">
    <property type="protein sequence ID" value="AIF00983.1"/>
    <property type="molecule type" value="Genomic_DNA"/>
</dbReference>
<feature type="transmembrane region" description="Helical" evidence="1">
    <location>
        <begin position="66"/>
        <end position="86"/>
    </location>
</feature>
<dbReference type="InterPro" id="IPR017850">
    <property type="entry name" value="Alkaline_phosphatase_core_sf"/>
</dbReference>
<dbReference type="AlphaFoldDB" id="A0A075GHC0"/>
<feature type="transmembrane region" description="Helical" evidence="1">
    <location>
        <begin position="37"/>
        <end position="54"/>
    </location>
</feature>
<reference evidence="3" key="1">
    <citation type="journal article" date="2014" name="Genome Biol. Evol.">
        <title>Pangenome evidence for extensive interdomain horizontal transfer affecting lineage core and shell genes in uncultured planktonic thaumarchaeota and euryarchaeota.</title>
        <authorList>
            <person name="Deschamps P."/>
            <person name="Zivanovic Y."/>
            <person name="Moreira D."/>
            <person name="Rodriguez-Valera F."/>
            <person name="Lopez-Garcia P."/>
        </authorList>
    </citation>
    <scope>NUCLEOTIDE SEQUENCE</scope>
</reference>
<dbReference type="SUPFAM" id="SSF53649">
    <property type="entry name" value="Alkaline phosphatase-like"/>
    <property type="match status" value="1"/>
</dbReference>
<accession>A0A075GHC0</accession>
<evidence type="ECO:0000259" key="2">
    <source>
        <dbReference type="Pfam" id="PF00884"/>
    </source>
</evidence>
<feature type="transmembrane region" description="Helical" evidence="1">
    <location>
        <begin position="101"/>
        <end position="118"/>
    </location>
</feature>
<keyword evidence="1" id="KW-0812">Transmembrane</keyword>
<dbReference type="Gene3D" id="3.40.720.10">
    <property type="entry name" value="Alkaline Phosphatase, subunit A"/>
    <property type="match status" value="1"/>
</dbReference>
<evidence type="ECO:0000313" key="3">
    <source>
        <dbReference type="EMBL" id="AIF00983.1"/>
    </source>
</evidence>
<feature type="domain" description="Sulfatase N-terminal" evidence="2">
    <location>
        <begin position="212"/>
        <end position="457"/>
    </location>
</feature>
<name>A0A075GHC0_9ARCH</name>
<evidence type="ECO:0000256" key="1">
    <source>
        <dbReference type="SAM" id="Phobius"/>
    </source>
</evidence>
<keyword evidence="1" id="KW-0472">Membrane</keyword>
<feature type="transmembrane region" description="Helical" evidence="1">
    <location>
        <begin position="7"/>
        <end position="25"/>
    </location>
</feature>
<protein>
    <recommendedName>
        <fullName evidence="2">Sulfatase N-terminal domain-containing protein</fullName>
    </recommendedName>
</protein>
<feature type="transmembrane region" description="Helical" evidence="1">
    <location>
        <begin position="130"/>
        <end position="151"/>
    </location>
</feature>
<sequence>MQKKSKKFNIIHPFLLSLFPVLFIYSQNINETPMQEIILPALLILFGAVLLWFLTRFIIKNNEKSAFIISLLLVLSFSYGHIYLLIDDFTLGNSDIGRHRYLLIPFAISFIVGTYYFVKTKVDLNNMSTIFNVFAVTILAIILINIAAYNIENIDSFDSELITTKTSSASFDTAIETISPRQSEIKNYPDVYYIVLDAYTSSNSLKKFLNYDNQKFVSYLTNKGFKVNHNSYSNYPSSLPSITSTLNMMYLNLLNEGQIGHQLHIPDKMMVENAVMQNFKSAGYKIIILHRPFTTMTSSSLFDLELCERNKYVDSQLLSLVIRTSVLGFSLEKWQEHEMRETALCNFSELPKQQQKFDEPIFVFSHILIPHPPYLFSPEGEPVSSVRPQGLEDWDYKEGYINSVKFANKKITQVVDELLVDQENPPVIIIQADHGSQFDFEPGKTNNENIEQLMSNFSAYYLPGIEKNFSDDVITPVNTFRIIFNSYFNADYDLLENKMYWEDIHGTFDDVPEYFIDVTDVLIPP</sequence>
<organism evidence="3">
    <name type="scientific">uncultured marine thaumarchaeote KM3_13_H10</name>
    <dbReference type="NCBI Taxonomy" id="1456008"/>
    <lineage>
        <taxon>Archaea</taxon>
        <taxon>Nitrososphaerota</taxon>
        <taxon>environmental samples</taxon>
    </lineage>
</organism>
<proteinExistence type="predicted"/>